<name>A0A445MFY2_ENSVE</name>
<feature type="transmembrane region" description="Helical" evidence="1">
    <location>
        <begin position="29"/>
        <end position="49"/>
    </location>
</feature>
<protein>
    <submittedName>
        <fullName evidence="2">Uncharacterized protein</fullName>
    </submittedName>
</protein>
<feature type="non-terminal residue" evidence="2">
    <location>
        <position position="1"/>
    </location>
</feature>
<proteinExistence type="predicted"/>
<reference evidence="2" key="1">
    <citation type="journal article" date="2018" name="Data Brief">
        <title>Genome sequence data from 17 accessions of Ensete ventricosum, a staple food crop for millions in Ethiopia.</title>
        <authorList>
            <person name="Yemataw Z."/>
            <person name="Muzemil S."/>
            <person name="Ambachew D."/>
            <person name="Tripathi L."/>
            <person name="Tesfaye K."/>
            <person name="Chala A."/>
            <person name="Farbos A."/>
            <person name="O'Neill P."/>
            <person name="Moore K."/>
            <person name="Grant M."/>
            <person name="Studholme D.J."/>
        </authorList>
    </citation>
    <scope>NUCLEOTIDE SEQUENCE [LARGE SCALE GENOMIC DNA]</scope>
    <source>
        <tissue evidence="2">Leaf</tissue>
    </source>
</reference>
<keyword evidence="1" id="KW-0812">Transmembrane</keyword>
<keyword evidence="1" id="KW-0472">Membrane</keyword>
<dbReference type="AlphaFoldDB" id="A0A445MFY2"/>
<keyword evidence="1" id="KW-1133">Transmembrane helix</keyword>
<evidence type="ECO:0000256" key="1">
    <source>
        <dbReference type="SAM" id="Phobius"/>
    </source>
</evidence>
<dbReference type="EMBL" id="KV875828">
    <property type="protein sequence ID" value="RZR73108.1"/>
    <property type="molecule type" value="Genomic_DNA"/>
</dbReference>
<evidence type="ECO:0000313" key="2">
    <source>
        <dbReference type="EMBL" id="RZR73108.1"/>
    </source>
</evidence>
<accession>A0A445MFY2</accession>
<organism evidence="2">
    <name type="scientific">Ensete ventricosum</name>
    <name type="common">Abyssinian banana</name>
    <name type="synonym">Musa ensete</name>
    <dbReference type="NCBI Taxonomy" id="4639"/>
    <lineage>
        <taxon>Eukaryota</taxon>
        <taxon>Viridiplantae</taxon>
        <taxon>Streptophyta</taxon>
        <taxon>Embryophyta</taxon>
        <taxon>Tracheophyta</taxon>
        <taxon>Spermatophyta</taxon>
        <taxon>Magnoliopsida</taxon>
        <taxon>Liliopsida</taxon>
        <taxon>Zingiberales</taxon>
        <taxon>Musaceae</taxon>
        <taxon>Ensete</taxon>
    </lineage>
</organism>
<dbReference type="Proteomes" id="UP000290560">
    <property type="component" value="Unassembled WGS sequence"/>
</dbReference>
<gene>
    <name evidence="2" type="ORF">BHM03_00020185</name>
</gene>
<sequence>EGIVCDVRKVVDRMGRVYLTTPLLFQSKILCLSVLYLLTTLPLALYVAFSQTGCLFRTPLPLPMPRLFAYPPSYGEHKYALPTTRSACSSPVPFSEYGAVLQEIHDLCRNSSATAASPPSPVLRYLQGKGDSFAGNFSAQKRMSFFNHTDGDRVEVPCGFLKEFPIRESVRKPLPTDE</sequence>